<accession>A0AAP0F541</accession>
<dbReference type="AlphaFoldDB" id="A0AAP0F541"/>
<feature type="region of interest" description="Disordered" evidence="1">
    <location>
        <begin position="88"/>
        <end position="152"/>
    </location>
</feature>
<protein>
    <submittedName>
        <fullName evidence="2">Uncharacterized protein</fullName>
    </submittedName>
</protein>
<evidence type="ECO:0000313" key="2">
    <source>
        <dbReference type="EMBL" id="KAK9105441.1"/>
    </source>
</evidence>
<sequence>MRKSTSPLQSRNEELCWSEGRLPPNSSKERKSVTEGIIPATRYRAVVPRRSPPPPLMLPPLRRCRAPPARCVGIAVVRCRRATVGGTAAASSPRRRCRATSSSAVRGSFTASPLPRSYRAAASRRATAGRRATAPAVVGSSSAAEMPTSPLPPRPATAAIAALLVRELLPPCRLSAPLLHREPPSAIPPWAPPSSHLLSHSLSPPPSLPRHCSPILSESLSTLSPSFSFKSSDDPFLPS</sequence>
<reference evidence="2 3" key="1">
    <citation type="submission" date="2024-01" db="EMBL/GenBank/DDBJ databases">
        <title>Genome assemblies of Stephania.</title>
        <authorList>
            <person name="Yang L."/>
        </authorList>
    </citation>
    <scope>NUCLEOTIDE SEQUENCE [LARGE SCALE GENOMIC DNA]</scope>
    <source>
        <strain evidence="2">JXDWG</strain>
        <tissue evidence="2">Leaf</tissue>
    </source>
</reference>
<organism evidence="2 3">
    <name type="scientific">Stephania cephalantha</name>
    <dbReference type="NCBI Taxonomy" id="152367"/>
    <lineage>
        <taxon>Eukaryota</taxon>
        <taxon>Viridiplantae</taxon>
        <taxon>Streptophyta</taxon>
        <taxon>Embryophyta</taxon>
        <taxon>Tracheophyta</taxon>
        <taxon>Spermatophyta</taxon>
        <taxon>Magnoliopsida</taxon>
        <taxon>Ranunculales</taxon>
        <taxon>Menispermaceae</taxon>
        <taxon>Menispermoideae</taxon>
        <taxon>Cissampelideae</taxon>
        <taxon>Stephania</taxon>
    </lineage>
</organism>
<feature type="region of interest" description="Disordered" evidence="1">
    <location>
        <begin position="1"/>
        <end position="36"/>
    </location>
</feature>
<feature type="compositionally biased region" description="Polar residues" evidence="1">
    <location>
        <begin position="1"/>
        <end position="10"/>
    </location>
</feature>
<evidence type="ECO:0000256" key="1">
    <source>
        <dbReference type="SAM" id="MobiDB-lite"/>
    </source>
</evidence>
<dbReference type="EMBL" id="JBBNAG010000009">
    <property type="protein sequence ID" value="KAK9105441.1"/>
    <property type="molecule type" value="Genomic_DNA"/>
</dbReference>
<keyword evidence="3" id="KW-1185">Reference proteome</keyword>
<comment type="caution">
    <text evidence="2">The sequence shown here is derived from an EMBL/GenBank/DDBJ whole genome shotgun (WGS) entry which is preliminary data.</text>
</comment>
<feature type="compositionally biased region" description="Low complexity" evidence="1">
    <location>
        <begin position="99"/>
        <end position="136"/>
    </location>
</feature>
<dbReference type="Proteomes" id="UP001419268">
    <property type="component" value="Unassembled WGS sequence"/>
</dbReference>
<name>A0AAP0F541_9MAGN</name>
<evidence type="ECO:0000313" key="3">
    <source>
        <dbReference type="Proteomes" id="UP001419268"/>
    </source>
</evidence>
<proteinExistence type="predicted"/>
<feature type="region of interest" description="Disordered" evidence="1">
    <location>
        <begin position="195"/>
        <end position="214"/>
    </location>
</feature>
<gene>
    <name evidence="2" type="ORF">Scep_022285</name>
</gene>